<name>A0A017SIX8_ASPRC</name>
<sequence length="278" mass="29379">MQITSRRTRLAIALFFLQVVDLTFATLCYNPDGSVSNDVPCNSTASVSVCCTQGFICTANMLCQPQGWYDNTTGNPLQLIRGTCTDKSWSSNKCPGYCVAESVTGGEWVMRCGKNSTSYCCSADDCCSDSSVDRLTLPDPDVTATAGIAPTTTATTASASTQTRSSATTSGIPTSTASSNGTTSGSNSKTIGIGVGVGVGAGVVILGSLAWLIFWRRGKTKKADAAYIASLPQQSQQRDFFPQELDSTVPHKVEYPQELDSTNPPGYAHGNRPVFEVQ</sequence>
<evidence type="ECO:0000313" key="5">
    <source>
        <dbReference type="Proteomes" id="UP000019804"/>
    </source>
</evidence>
<keyword evidence="2" id="KW-0472">Membrane</keyword>
<feature type="compositionally biased region" description="Low complexity" evidence="1">
    <location>
        <begin position="143"/>
        <end position="189"/>
    </location>
</feature>
<feature type="region of interest" description="Disordered" evidence="1">
    <location>
        <begin position="256"/>
        <end position="278"/>
    </location>
</feature>
<gene>
    <name evidence="4" type="ORF">EURHEDRAFT_376509</name>
</gene>
<keyword evidence="5" id="KW-1185">Reference proteome</keyword>
<dbReference type="Proteomes" id="UP000019804">
    <property type="component" value="Unassembled WGS sequence"/>
</dbReference>
<dbReference type="AlphaFoldDB" id="A0A017SIX8"/>
<reference evidence="5" key="1">
    <citation type="journal article" date="2014" name="Nat. Commun.">
        <title>Genomic adaptations of the halophilic Dead Sea filamentous fungus Eurotium rubrum.</title>
        <authorList>
            <person name="Kis-Papo T."/>
            <person name="Weig A.R."/>
            <person name="Riley R."/>
            <person name="Persoh D."/>
            <person name="Salamov A."/>
            <person name="Sun H."/>
            <person name="Lipzen A."/>
            <person name="Wasser S.P."/>
            <person name="Rambold G."/>
            <person name="Grigoriev I.V."/>
            <person name="Nevo E."/>
        </authorList>
    </citation>
    <scope>NUCLEOTIDE SEQUENCE [LARGE SCALE GENOMIC DNA]</scope>
    <source>
        <strain evidence="5">CBS 135680</strain>
    </source>
</reference>
<evidence type="ECO:0008006" key="6">
    <source>
        <dbReference type="Google" id="ProtNLM"/>
    </source>
</evidence>
<dbReference type="OrthoDB" id="5215637at2759"/>
<feature type="chain" id="PRO_5001499301" description="Mid2 domain-containing protein" evidence="3">
    <location>
        <begin position="26"/>
        <end position="278"/>
    </location>
</feature>
<dbReference type="EMBL" id="KK088418">
    <property type="protein sequence ID" value="EYE96584.1"/>
    <property type="molecule type" value="Genomic_DNA"/>
</dbReference>
<feature type="signal peptide" evidence="3">
    <location>
        <begin position="1"/>
        <end position="25"/>
    </location>
</feature>
<dbReference type="GeneID" id="63693985"/>
<evidence type="ECO:0000256" key="2">
    <source>
        <dbReference type="SAM" id="Phobius"/>
    </source>
</evidence>
<evidence type="ECO:0000256" key="1">
    <source>
        <dbReference type="SAM" id="MobiDB-lite"/>
    </source>
</evidence>
<keyword evidence="2" id="KW-1133">Transmembrane helix</keyword>
<feature type="region of interest" description="Disordered" evidence="1">
    <location>
        <begin position="141"/>
        <end position="189"/>
    </location>
</feature>
<dbReference type="STRING" id="1388766.A0A017SIX8"/>
<keyword evidence="3" id="KW-0732">Signal</keyword>
<dbReference type="HOGENOM" id="CLU_055859_6_1_1"/>
<feature type="transmembrane region" description="Helical" evidence="2">
    <location>
        <begin position="191"/>
        <end position="214"/>
    </location>
</feature>
<protein>
    <recommendedName>
        <fullName evidence="6">Mid2 domain-containing protein</fullName>
    </recommendedName>
</protein>
<proteinExistence type="predicted"/>
<evidence type="ECO:0000256" key="3">
    <source>
        <dbReference type="SAM" id="SignalP"/>
    </source>
</evidence>
<evidence type="ECO:0000313" key="4">
    <source>
        <dbReference type="EMBL" id="EYE96584.1"/>
    </source>
</evidence>
<organism evidence="4 5">
    <name type="scientific">Aspergillus ruber (strain CBS 135680)</name>
    <dbReference type="NCBI Taxonomy" id="1388766"/>
    <lineage>
        <taxon>Eukaryota</taxon>
        <taxon>Fungi</taxon>
        <taxon>Dikarya</taxon>
        <taxon>Ascomycota</taxon>
        <taxon>Pezizomycotina</taxon>
        <taxon>Eurotiomycetes</taxon>
        <taxon>Eurotiomycetidae</taxon>
        <taxon>Eurotiales</taxon>
        <taxon>Aspergillaceae</taxon>
        <taxon>Aspergillus</taxon>
        <taxon>Aspergillus subgen. Aspergillus</taxon>
    </lineage>
</organism>
<dbReference type="RefSeq" id="XP_040640272.1">
    <property type="nucleotide sequence ID" value="XM_040778861.1"/>
</dbReference>
<accession>A0A017SIX8</accession>
<keyword evidence="2" id="KW-0812">Transmembrane</keyword>